<evidence type="ECO:0000313" key="3">
    <source>
        <dbReference type="Proteomes" id="UP001280121"/>
    </source>
</evidence>
<feature type="region of interest" description="Disordered" evidence="1">
    <location>
        <begin position="50"/>
        <end position="86"/>
    </location>
</feature>
<dbReference type="AlphaFoldDB" id="A0AAD9TXG8"/>
<organism evidence="2 3">
    <name type="scientific">Dipteronia dyeriana</name>
    <dbReference type="NCBI Taxonomy" id="168575"/>
    <lineage>
        <taxon>Eukaryota</taxon>
        <taxon>Viridiplantae</taxon>
        <taxon>Streptophyta</taxon>
        <taxon>Embryophyta</taxon>
        <taxon>Tracheophyta</taxon>
        <taxon>Spermatophyta</taxon>
        <taxon>Magnoliopsida</taxon>
        <taxon>eudicotyledons</taxon>
        <taxon>Gunneridae</taxon>
        <taxon>Pentapetalae</taxon>
        <taxon>rosids</taxon>
        <taxon>malvids</taxon>
        <taxon>Sapindales</taxon>
        <taxon>Sapindaceae</taxon>
        <taxon>Hippocastanoideae</taxon>
        <taxon>Acereae</taxon>
        <taxon>Dipteronia</taxon>
    </lineage>
</organism>
<sequence length="178" mass="20409">MEIRDVGDGVIVDNDVFLVCLIESEDDIFDDGLPSLFLIEPEDDITIDEKREQQSQERGSKDKKHLERESIDHAKERTETTINSKGEQMAKQLKRIKDIFLMTKSWTVKVSIAEKTMPRESQHSSSKYQRLKRMLLTMWGQLIGNEAAEISKLITNKPVIVATRLKVVSYNGSILLFV</sequence>
<evidence type="ECO:0000313" key="2">
    <source>
        <dbReference type="EMBL" id="KAK2643583.1"/>
    </source>
</evidence>
<dbReference type="EMBL" id="JANJYI010000007">
    <property type="protein sequence ID" value="KAK2643583.1"/>
    <property type="molecule type" value="Genomic_DNA"/>
</dbReference>
<evidence type="ECO:0000256" key="1">
    <source>
        <dbReference type="SAM" id="MobiDB-lite"/>
    </source>
</evidence>
<protein>
    <submittedName>
        <fullName evidence="2">Uncharacterized protein</fullName>
    </submittedName>
</protein>
<name>A0AAD9TXG8_9ROSI</name>
<proteinExistence type="predicted"/>
<keyword evidence="3" id="KW-1185">Reference proteome</keyword>
<dbReference type="Proteomes" id="UP001280121">
    <property type="component" value="Unassembled WGS sequence"/>
</dbReference>
<reference evidence="2" key="1">
    <citation type="journal article" date="2023" name="Plant J.">
        <title>Genome sequences and population genomics provide insights into the demographic history, inbreeding, and mutation load of two 'living fossil' tree species of Dipteronia.</title>
        <authorList>
            <person name="Feng Y."/>
            <person name="Comes H.P."/>
            <person name="Chen J."/>
            <person name="Zhu S."/>
            <person name="Lu R."/>
            <person name="Zhang X."/>
            <person name="Li P."/>
            <person name="Qiu J."/>
            <person name="Olsen K.M."/>
            <person name="Qiu Y."/>
        </authorList>
    </citation>
    <scope>NUCLEOTIDE SEQUENCE</scope>
    <source>
        <strain evidence="2">KIB01</strain>
    </source>
</reference>
<accession>A0AAD9TXG8</accession>
<comment type="caution">
    <text evidence="2">The sequence shown here is derived from an EMBL/GenBank/DDBJ whole genome shotgun (WGS) entry which is preliminary data.</text>
</comment>
<feature type="compositionally biased region" description="Basic and acidic residues" evidence="1">
    <location>
        <begin position="50"/>
        <end position="79"/>
    </location>
</feature>
<gene>
    <name evidence="2" type="ORF">Ddye_025346</name>
</gene>